<accession>A0ABN3PKY8</accession>
<feature type="compositionally biased region" description="Pro residues" evidence="1">
    <location>
        <begin position="57"/>
        <end position="70"/>
    </location>
</feature>
<keyword evidence="5" id="KW-1185">Reference proteome</keyword>
<sequence length="209" mass="20721">MPEHGPQNQAEPEMSGRAMLLLGGTMSVAVVCVFGLTLLLGGTSPSAEGAPAGGQAPVPPAQQEPPPASPAPSGTVTAPPVAIPAVTGLSTTSAVGSLAERRIPVGAVIRVPSSQQAGLVVRSYPASGTSLRSGAPVTLYVSAGQGGSITGNQVAVPYFIGLSEQQARGTAAMLGFQVTVSGTGTVVSVQQPRPGAVYLRGSTVTLTLR</sequence>
<dbReference type="SUPFAM" id="SSF54184">
    <property type="entry name" value="Penicillin-binding protein 2x (pbp-2x), c-terminal domain"/>
    <property type="match status" value="1"/>
</dbReference>
<evidence type="ECO:0000256" key="1">
    <source>
        <dbReference type="SAM" id="MobiDB-lite"/>
    </source>
</evidence>
<dbReference type="Proteomes" id="UP001501509">
    <property type="component" value="Unassembled WGS sequence"/>
</dbReference>
<dbReference type="CDD" id="cd06577">
    <property type="entry name" value="PASTA_pknB"/>
    <property type="match status" value="1"/>
</dbReference>
<evidence type="ECO:0000259" key="3">
    <source>
        <dbReference type="PROSITE" id="PS51178"/>
    </source>
</evidence>
<gene>
    <name evidence="4" type="ORF">GCM10010411_23100</name>
</gene>
<keyword evidence="2" id="KW-0812">Transmembrane</keyword>
<evidence type="ECO:0000313" key="4">
    <source>
        <dbReference type="EMBL" id="GAA2589593.1"/>
    </source>
</evidence>
<dbReference type="Pfam" id="PF03793">
    <property type="entry name" value="PASTA"/>
    <property type="match status" value="2"/>
</dbReference>
<dbReference type="SMART" id="SM00740">
    <property type="entry name" value="PASTA"/>
    <property type="match status" value="2"/>
</dbReference>
<dbReference type="Gene3D" id="3.30.10.20">
    <property type="match status" value="2"/>
</dbReference>
<feature type="domain" description="PASTA" evidence="3">
    <location>
        <begin position="150"/>
        <end position="209"/>
    </location>
</feature>
<organism evidence="4 5">
    <name type="scientific">Actinomadura fulvescens</name>
    <dbReference type="NCBI Taxonomy" id="46160"/>
    <lineage>
        <taxon>Bacteria</taxon>
        <taxon>Bacillati</taxon>
        <taxon>Actinomycetota</taxon>
        <taxon>Actinomycetes</taxon>
        <taxon>Streptosporangiales</taxon>
        <taxon>Thermomonosporaceae</taxon>
        <taxon>Actinomadura</taxon>
    </lineage>
</organism>
<dbReference type="RefSeq" id="WP_344540302.1">
    <property type="nucleotide sequence ID" value="NZ_BAAATD010000002.1"/>
</dbReference>
<dbReference type="EMBL" id="BAAATD010000002">
    <property type="protein sequence ID" value="GAA2589593.1"/>
    <property type="molecule type" value="Genomic_DNA"/>
</dbReference>
<feature type="region of interest" description="Disordered" evidence="1">
    <location>
        <begin position="47"/>
        <end position="79"/>
    </location>
</feature>
<dbReference type="PROSITE" id="PS51178">
    <property type="entry name" value="PASTA"/>
    <property type="match status" value="2"/>
</dbReference>
<evidence type="ECO:0000313" key="5">
    <source>
        <dbReference type="Proteomes" id="UP001501509"/>
    </source>
</evidence>
<keyword evidence="2" id="KW-0472">Membrane</keyword>
<keyword evidence="2" id="KW-1133">Transmembrane helix</keyword>
<protein>
    <recommendedName>
        <fullName evidence="3">PASTA domain-containing protein</fullName>
    </recommendedName>
</protein>
<evidence type="ECO:0000256" key="2">
    <source>
        <dbReference type="SAM" id="Phobius"/>
    </source>
</evidence>
<dbReference type="InterPro" id="IPR005543">
    <property type="entry name" value="PASTA_dom"/>
</dbReference>
<comment type="caution">
    <text evidence="4">The sequence shown here is derived from an EMBL/GenBank/DDBJ whole genome shotgun (WGS) entry which is preliminary data.</text>
</comment>
<name>A0ABN3PKY8_9ACTN</name>
<proteinExistence type="predicted"/>
<reference evidence="4 5" key="1">
    <citation type="journal article" date="2019" name="Int. J. Syst. Evol. Microbiol.">
        <title>The Global Catalogue of Microorganisms (GCM) 10K type strain sequencing project: providing services to taxonomists for standard genome sequencing and annotation.</title>
        <authorList>
            <consortium name="The Broad Institute Genomics Platform"/>
            <consortium name="The Broad Institute Genome Sequencing Center for Infectious Disease"/>
            <person name="Wu L."/>
            <person name="Ma J."/>
        </authorList>
    </citation>
    <scope>NUCLEOTIDE SEQUENCE [LARGE SCALE GENOMIC DNA]</scope>
    <source>
        <strain evidence="4 5">JCM 6833</strain>
    </source>
</reference>
<feature type="transmembrane region" description="Helical" evidence="2">
    <location>
        <begin position="20"/>
        <end position="40"/>
    </location>
</feature>
<feature type="domain" description="PASTA" evidence="3">
    <location>
        <begin position="77"/>
        <end position="143"/>
    </location>
</feature>
<feature type="compositionally biased region" description="Low complexity" evidence="1">
    <location>
        <begin position="47"/>
        <end position="56"/>
    </location>
</feature>